<name>A0ABP7M2N0_9GAMM</name>
<keyword evidence="5" id="KW-1185">Reference proteome</keyword>
<dbReference type="SUPFAM" id="SSF51161">
    <property type="entry name" value="Trimeric LpxA-like enzymes"/>
    <property type="match status" value="1"/>
</dbReference>
<evidence type="ECO:0000313" key="5">
    <source>
        <dbReference type="Proteomes" id="UP001501565"/>
    </source>
</evidence>
<dbReference type="PANTHER" id="PTHR23416">
    <property type="entry name" value="SIALIC ACID SYNTHASE-RELATED"/>
    <property type="match status" value="1"/>
</dbReference>
<dbReference type="InterPro" id="IPR011004">
    <property type="entry name" value="Trimer_LpxA-like_sf"/>
</dbReference>
<organism evidence="4 5">
    <name type="scientific">Litoribacillus peritrichatus</name>
    <dbReference type="NCBI Taxonomy" id="718191"/>
    <lineage>
        <taxon>Bacteria</taxon>
        <taxon>Pseudomonadati</taxon>
        <taxon>Pseudomonadota</taxon>
        <taxon>Gammaproteobacteria</taxon>
        <taxon>Oceanospirillales</taxon>
        <taxon>Oceanospirillaceae</taxon>
        <taxon>Litoribacillus</taxon>
    </lineage>
</organism>
<keyword evidence="3 4" id="KW-0012">Acyltransferase</keyword>
<reference evidence="5" key="1">
    <citation type="journal article" date="2019" name="Int. J. Syst. Evol. Microbiol.">
        <title>The Global Catalogue of Microorganisms (GCM) 10K type strain sequencing project: providing services to taxonomists for standard genome sequencing and annotation.</title>
        <authorList>
            <consortium name="The Broad Institute Genomics Platform"/>
            <consortium name="The Broad Institute Genome Sequencing Center for Infectious Disease"/>
            <person name="Wu L."/>
            <person name="Ma J."/>
        </authorList>
    </citation>
    <scope>NUCLEOTIDE SEQUENCE [LARGE SCALE GENOMIC DNA]</scope>
    <source>
        <strain evidence="5">JCM 17551</strain>
    </source>
</reference>
<proteinExistence type="predicted"/>
<protein>
    <submittedName>
        <fullName evidence="4">Acyltransferase</fullName>
    </submittedName>
</protein>
<comment type="caution">
    <text evidence="4">The sequence shown here is derived from an EMBL/GenBank/DDBJ whole genome shotgun (WGS) entry which is preliminary data.</text>
</comment>
<accession>A0ABP7M2N0</accession>
<evidence type="ECO:0000256" key="1">
    <source>
        <dbReference type="ARBA" id="ARBA00022679"/>
    </source>
</evidence>
<evidence type="ECO:0000313" key="4">
    <source>
        <dbReference type="EMBL" id="GAA3910795.1"/>
    </source>
</evidence>
<dbReference type="Gene3D" id="2.160.10.10">
    <property type="entry name" value="Hexapeptide repeat proteins"/>
    <property type="match status" value="1"/>
</dbReference>
<dbReference type="PANTHER" id="PTHR23416:SF78">
    <property type="entry name" value="LIPOPOLYSACCHARIDE BIOSYNTHESIS O-ACETYL TRANSFERASE WBBJ-RELATED"/>
    <property type="match status" value="1"/>
</dbReference>
<dbReference type="EMBL" id="BAABBN010000003">
    <property type="protein sequence ID" value="GAA3910795.1"/>
    <property type="molecule type" value="Genomic_DNA"/>
</dbReference>
<evidence type="ECO:0000256" key="3">
    <source>
        <dbReference type="ARBA" id="ARBA00023315"/>
    </source>
</evidence>
<dbReference type="Proteomes" id="UP001501565">
    <property type="component" value="Unassembled WGS sequence"/>
</dbReference>
<evidence type="ECO:0000256" key="2">
    <source>
        <dbReference type="ARBA" id="ARBA00022737"/>
    </source>
</evidence>
<dbReference type="GO" id="GO:0016746">
    <property type="term" value="F:acyltransferase activity"/>
    <property type="evidence" value="ECO:0007669"/>
    <property type="project" value="UniProtKB-KW"/>
</dbReference>
<keyword evidence="2" id="KW-0677">Repeat</keyword>
<dbReference type="InterPro" id="IPR051159">
    <property type="entry name" value="Hexapeptide_acetyltransf"/>
</dbReference>
<sequence length="174" mass="18806">MYKVINFISRLYWALVTKLRAKKCGSKSYVIRPIQFSGNNIILGERVSIGALGRLESITSNIEPLLVIEDDVSIEQLVHVVFMGNLTIGSGSMISSSVYIGDVDHNLTPGKAPKFMDLTHSTTRIGKRCFIGKGATILPGAVLGDDVYVGANSVVRPGVYCSGVYVGCPVRKIN</sequence>
<keyword evidence="1" id="KW-0808">Transferase</keyword>
<dbReference type="Pfam" id="PF00132">
    <property type="entry name" value="Hexapep"/>
    <property type="match status" value="1"/>
</dbReference>
<gene>
    <name evidence="4" type="ORF">GCM10022277_01760</name>
</gene>
<dbReference type="InterPro" id="IPR001451">
    <property type="entry name" value="Hexapep"/>
</dbReference>
<dbReference type="PROSITE" id="PS00101">
    <property type="entry name" value="HEXAPEP_TRANSFERASES"/>
    <property type="match status" value="1"/>
</dbReference>
<dbReference type="InterPro" id="IPR018357">
    <property type="entry name" value="Hexapep_transf_CS"/>
</dbReference>